<dbReference type="AlphaFoldDB" id="A0AAP5I7X6"/>
<keyword evidence="2" id="KW-1185">Reference proteome</keyword>
<proteinExistence type="predicted"/>
<gene>
    <name evidence="1" type="ORF">G7B40_019140</name>
</gene>
<dbReference type="EMBL" id="JAALHA020000009">
    <property type="protein sequence ID" value="MDR9896663.1"/>
    <property type="molecule type" value="Genomic_DNA"/>
</dbReference>
<comment type="caution">
    <text evidence="1">The sequence shown here is derived from an EMBL/GenBank/DDBJ whole genome shotgun (WGS) entry which is preliminary data.</text>
</comment>
<evidence type="ECO:0000313" key="1">
    <source>
        <dbReference type="EMBL" id="MDR9896663.1"/>
    </source>
</evidence>
<name>A0AAP5I7X6_9CYAN</name>
<dbReference type="SUPFAM" id="SSF47598">
    <property type="entry name" value="Ribbon-helix-helix"/>
    <property type="match status" value="1"/>
</dbReference>
<organism evidence="1 2">
    <name type="scientific">Aetokthonos hydrillicola Thurmond2011</name>
    <dbReference type="NCBI Taxonomy" id="2712845"/>
    <lineage>
        <taxon>Bacteria</taxon>
        <taxon>Bacillati</taxon>
        <taxon>Cyanobacteriota</taxon>
        <taxon>Cyanophyceae</taxon>
        <taxon>Nostocales</taxon>
        <taxon>Hapalosiphonaceae</taxon>
        <taxon>Aetokthonos</taxon>
    </lineage>
</organism>
<dbReference type="Proteomes" id="UP000667802">
    <property type="component" value="Unassembled WGS sequence"/>
</dbReference>
<sequence>MKEKTLNIRMSARRLDKLRLYAQKKDKTMTQIIEDYIDRLPVPEHGNSDAR</sequence>
<dbReference type="InterPro" id="IPR010985">
    <property type="entry name" value="Ribbon_hlx_hlx"/>
</dbReference>
<reference evidence="2" key="1">
    <citation type="journal article" date="2021" name="Science">
        <title>Hunting the eagle killer: A cyanobacterial neurotoxin causes vacuolar myelinopathy.</title>
        <authorList>
            <person name="Breinlinger S."/>
            <person name="Phillips T.J."/>
            <person name="Haram B.N."/>
            <person name="Mares J."/>
            <person name="Martinez Yerena J.A."/>
            <person name="Hrouzek P."/>
            <person name="Sobotka R."/>
            <person name="Henderson W.M."/>
            <person name="Schmieder P."/>
            <person name="Williams S.M."/>
            <person name="Lauderdale J.D."/>
            <person name="Wilde H.D."/>
            <person name="Gerrin W."/>
            <person name="Kust A."/>
            <person name="Washington J.W."/>
            <person name="Wagner C."/>
            <person name="Geier B."/>
            <person name="Liebeke M."/>
            <person name="Enke H."/>
            <person name="Niedermeyer T.H.J."/>
            <person name="Wilde S.B."/>
        </authorList>
    </citation>
    <scope>NUCLEOTIDE SEQUENCE [LARGE SCALE GENOMIC DNA]</scope>
    <source>
        <strain evidence="2">Thurmond2011</strain>
    </source>
</reference>
<dbReference type="GO" id="GO:0006355">
    <property type="term" value="P:regulation of DNA-templated transcription"/>
    <property type="evidence" value="ECO:0007669"/>
    <property type="project" value="InterPro"/>
</dbReference>
<protein>
    <submittedName>
        <fullName evidence="1">Uncharacterized protein</fullName>
    </submittedName>
</protein>
<evidence type="ECO:0000313" key="2">
    <source>
        <dbReference type="Proteomes" id="UP000667802"/>
    </source>
</evidence>
<accession>A0AAP5I7X6</accession>
<dbReference type="RefSeq" id="WP_208341677.1">
    <property type="nucleotide sequence ID" value="NZ_CAWQFN010000004.1"/>
</dbReference>